<dbReference type="AlphaFoldDB" id="A0A165SGB2"/>
<sequence>MSYHYIISCLPACKILYTDLRTVARIAALFPLLVLFLLALDETKWNGPLNLSRHATSWAIECSPDPVDNRSRSVRCIVSPANRIYLCQPRWFTGSARSIRVQSLTDTLLSLVLPQERGYGKVLARQLFAEGVAYQLGTQLIVAVSHTATLRDFCQRSMYSTMPVVDNTRVYTALSRAPSGKLSLNETRS</sequence>
<keyword evidence="1" id="KW-0812">Transmembrane</keyword>
<keyword evidence="3" id="KW-1185">Reference proteome</keyword>
<reference evidence="2 3" key="1">
    <citation type="journal article" date="2016" name="Mol. Biol. Evol.">
        <title>Comparative Genomics of Early-Diverging Mushroom-Forming Fungi Provides Insights into the Origins of Lignocellulose Decay Capabilities.</title>
        <authorList>
            <person name="Nagy L.G."/>
            <person name="Riley R."/>
            <person name="Tritt A."/>
            <person name="Adam C."/>
            <person name="Daum C."/>
            <person name="Floudas D."/>
            <person name="Sun H."/>
            <person name="Yadav J.S."/>
            <person name="Pangilinan J."/>
            <person name="Larsson K.H."/>
            <person name="Matsuura K."/>
            <person name="Barry K."/>
            <person name="Labutti K."/>
            <person name="Kuo R."/>
            <person name="Ohm R.A."/>
            <person name="Bhattacharya S.S."/>
            <person name="Shirouzu T."/>
            <person name="Yoshinaga Y."/>
            <person name="Martin F.M."/>
            <person name="Grigoriev I.V."/>
            <person name="Hibbett D.S."/>
        </authorList>
    </citation>
    <scope>NUCLEOTIDE SEQUENCE [LARGE SCALE GENOMIC DNA]</scope>
    <source>
        <strain evidence="2 3">L-15889</strain>
    </source>
</reference>
<dbReference type="Proteomes" id="UP000076727">
    <property type="component" value="Unassembled WGS sequence"/>
</dbReference>
<evidence type="ECO:0000313" key="3">
    <source>
        <dbReference type="Proteomes" id="UP000076727"/>
    </source>
</evidence>
<accession>A0A165SGB2</accession>
<name>A0A165SGB2_9APHY</name>
<feature type="transmembrane region" description="Helical" evidence="1">
    <location>
        <begin position="22"/>
        <end position="40"/>
    </location>
</feature>
<dbReference type="EMBL" id="KV429043">
    <property type="protein sequence ID" value="KZT71940.1"/>
    <property type="molecule type" value="Genomic_DNA"/>
</dbReference>
<keyword evidence="1" id="KW-1133">Transmembrane helix</keyword>
<evidence type="ECO:0000313" key="2">
    <source>
        <dbReference type="EMBL" id="KZT71940.1"/>
    </source>
</evidence>
<evidence type="ECO:0000256" key="1">
    <source>
        <dbReference type="SAM" id="Phobius"/>
    </source>
</evidence>
<organism evidence="2 3">
    <name type="scientific">Daedalea quercina L-15889</name>
    <dbReference type="NCBI Taxonomy" id="1314783"/>
    <lineage>
        <taxon>Eukaryota</taxon>
        <taxon>Fungi</taxon>
        <taxon>Dikarya</taxon>
        <taxon>Basidiomycota</taxon>
        <taxon>Agaricomycotina</taxon>
        <taxon>Agaricomycetes</taxon>
        <taxon>Polyporales</taxon>
        <taxon>Fomitopsis</taxon>
    </lineage>
</organism>
<protein>
    <submittedName>
        <fullName evidence="2">Uncharacterized protein</fullName>
    </submittedName>
</protein>
<keyword evidence="1" id="KW-0472">Membrane</keyword>
<gene>
    <name evidence="2" type="ORF">DAEQUDRAFT_78758</name>
</gene>
<proteinExistence type="predicted"/>